<dbReference type="EMBL" id="VVIW01000029">
    <property type="protein sequence ID" value="NHZ44302.1"/>
    <property type="molecule type" value="Genomic_DNA"/>
</dbReference>
<evidence type="ECO:0000313" key="2">
    <source>
        <dbReference type="EMBL" id="NHZ44302.1"/>
    </source>
</evidence>
<dbReference type="Proteomes" id="UP000819052">
    <property type="component" value="Unassembled WGS sequence"/>
</dbReference>
<accession>A0ABX0MHD9</accession>
<organism evidence="2 3">
    <name type="scientific">Massilia aquatica</name>
    <dbReference type="NCBI Taxonomy" id="2609000"/>
    <lineage>
        <taxon>Bacteria</taxon>
        <taxon>Pseudomonadati</taxon>
        <taxon>Pseudomonadota</taxon>
        <taxon>Betaproteobacteria</taxon>
        <taxon>Burkholderiales</taxon>
        <taxon>Oxalobacteraceae</taxon>
        <taxon>Telluria group</taxon>
        <taxon>Massilia</taxon>
    </lineage>
</organism>
<evidence type="ECO:0000313" key="3">
    <source>
        <dbReference type="Proteomes" id="UP000819052"/>
    </source>
</evidence>
<proteinExistence type="predicted"/>
<gene>
    <name evidence="2" type="ORF">F1609_29655</name>
</gene>
<comment type="caution">
    <text evidence="2">The sequence shown here is derived from an EMBL/GenBank/DDBJ whole genome shotgun (WGS) entry which is preliminary data.</text>
</comment>
<evidence type="ECO:0000256" key="1">
    <source>
        <dbReference type="SAM" id="MobiDB-lite"/>
    </source>
</evidence>
<keyword evidence="3" id="KW-1185">Reference proteome</keyword>
<name>A0ABX0MHD9_9BURK</name>
<feature type="region of interest" description="Disordered" evidence="1">
    <location>
        <begin position="1"/>
        <end position="28"/>
    </location>
</feature>
<reference evidence="2 3" key="1">
    <citation type="submission" date="2019-09" db="EMBL/GenBank/DDBJ databases">
        <title>Taxonomy of Antarctic Massilia spp.: description of Massilia rubra sp. nov., Massilia aquatica sp. nov., Massilia mucilaginosa sp. nov., Massilia frigida sp. nov. isolated from streams, lakes and regoliths.</title>
        <authorList>
            <person name="Holochova P."/>
            <person name="Sedlacek I."/>
            <person name="Kralova S."/>
            <person name="Maslanova I."/>
            <person name="Busse H.-J."/>
            <person name="Stankova E."/>
            <person name="Vrbovska V."/>
            <person name="Kovarovic V."/>
            <person name="Bartak M."/>
            <person name="Svec P."/>
            <person name="Pantucek R."/>
        </authorList>
    </citation>
    <scope>NUCLEOTIDE SEQUENCE [LARGE SCALE GENOMIC DNA]</scope>
    <source>
        <strain evidence="2 3">CCM 8693</strain>
    </source>
</reference>
<dbReference type="RefSeq" id="WP_167080827.1">
    <property type="nucleotide sequence ID" value="NZ_VVIW01000029.1"/>
</dbReference>
<sequence length="174" mass="19228">MGRKPKAPSGSAHPSLVADKQPGSARSRVVTLGPETSFWPEHARLIVRWSFPAWDRSVNFLGQAERVDYVSASGKAPIGPTTPPLPYELSKFKAEEHAGSDATRSPSMEILDTLAMEARMLNMRFGAMNLALHELEDAVYTGDFAREHATKLSESFKPTFPSWPKNKKTAPYDL</sequence>
<protein>
    <submittedName>
        <fullName evidence="2">Uncharacterized protein</fullName>
    </submittedName>
</protein>